<evidence type="ECO:0000313" key="2">
    <source>
        <dbReference type="EMBL" id="MBY8918895.1"/>
    </source>
</evidence>
<sequence length="382" mass="42840">MSDAIDLEQYAAGTRSQPIPESNHYRVRLWDGDGFDEKRILSDPMPTGRQVLELFERNPAEDYVLLMLTRDDGLIVVDLTETIDIRASGAERFFAFKTDRIWNWSIDGKRYAWGARRISEDLVRLIGRIPETKALFLERSDEPDEEIAPGASIDLGGRELEKLYSKPRSWKLNVQGVIITLMTPSVVVKDALAQAGFDPDAGWIAILKKVGQPKQQVALTDTIDLSTPGIEKLRLTPAEINNGEGPSGLRRQFRLLKKDEAYLAKRALIWDSIIEGGRRWLIIRSMGLPAGFNHSSVDIAIDIPATYPSAAIDMFYCAPHLRLASGASISKTESTKTIEGVSYQRWSRHLNGKTRWNPQTDSVVTHLAVIEESLLREVGDEI</sequence>
<proteinExistence type="predicted"/>
<gene>
    <name evidence="2" type="ORF">KVG22_20005</name>
</gene>
<name>A0ABS7RER8_9HYPH</name>
<dbReference type="InterPro" id="IPR027802">
    <property type="entry name" value="Multi-ubiquitin_dom"/>
</dbReference>
<reference evidence="2 3" key="1">
    <citation type="submission" date="2021-06" db="EMBL/GenBank/DDBJ databases">
        <title>Nitratireductor porphyridii sp. nov., isolated from a small marine red alga, Porphyridium purpureum in South Korea.</title>
        <authorList>
            <person name="Kim K.H."/>
            <person name="Kristyanto S."/>
            <person name="Jeon C.O."/>
        </authorList>
    </citation>
    <scope>NUCLEOTIDE SEQUENCE [LARGE SCALE GENOMIC DNA]</scope>
    <source>
        <strain evidence="2 3">R6</strain>
    </source>
</reference>
<feature type="domain" description="Multi-ubiquitin" evidence="1">
    <location>
        <begin position="38"/>
        <end position="97"/>
    </location>
</feature>
<dbReference type="Proteomes" id="UP000777661">
    <property type="component" value="Unassembled WGS sequence"/>
</dbReference>
<dbReference type="RefSeq" id="WP_009452553.1">
    <property type="nucleotide sequence ID" value="NZ_CBDDPV010000002.1"/>
</dbReference>
<evidence type="ECO:0000313" key="3">
    <source>
        <dbReference type="Proteomes" id="UP000777661"/>
    </source>
</evidence>
<dbReference type="Pfam" id="PF14462">
    <property type="entry name" value="Prok-E2_E"/>
    <property type="match status" value="1"/>
</dbReference>
<dbReference type="InterPro" id="IPR025701">
    <property type="entry name" value="UBQ-conjugat_E2_E"/>
</dbReference>
<evidence type="ECO:0000259" key="1">
    <source>
        <dbReference type="Pfam" id="PF14452"/>
    </source>
</evidence>
<protein>
    <submittedName>
        <fullName evidence="2">Multiubiquitin domain-containing protein</fullName>
    </submittedName>
</protein>
<dbReference type="EMBL" id="JAHSQO010000008">
    <property type="protein sequence ID" value="MBY8918895.1"/>
    <property type="molecule type" value="Genomic_DNA"/>
</dbReference>
<organism evidence="2 3">
    <name type="scientific">Nitratireductor rhodophyticola</name>
    <dbReference type="NCBI Taxonomy" id="2854036"/>
    <lineage>
        <taxon>Bacteria</taxon>
        <taxon>Pseudomonadati</taxon>
        <taxon>Pseudomonadota</taxon>
        <taxon>Alphaproteobacteria</taxon>
        <taxon>Hyphomicrobiales</taxon>
        <taxon>Phyllobacteriaceae</taxon>
        <taxon>Nitratireductor</taxon>
    </lineage>
</organism>
<comment type="caution">
    <text evidence="2">The sequence shown here is derived from an EMBL/GenBank/DDBJ whole genome shotgun (WGS) entry which is preliminary data.</text>
</comment>
<dbReference type="Pfam" id="PF14452">
    <property type="entry name" value="Multi_ubiq"/>
    <property type="match status" value="1"/>
</dbReference>
<accession>A0ABS7RER8</accession>
<keyword evidence="3" id="KW-1185">Reference proteome</keyword>